<feature type="signal peptide" evidence="1">
    <location>
        <begin position="1"/>
        <end position="26"/>
    </location>
</feature>
<organism evidence="2 3">
    <name type="scientific">Ohtaekwangia kribbensis</name>
    <dbReference type="NCBI Taxonomy" id="688913"/>
    <lineage>
        <taxon>Bacteria</taxon>
        <taxon>Pseudomonadati</taxon>
        <taxon>Bacteroidota</taxon>
        <taxon>Cytophagia</taxon>
        <taxon>Cytophagales</taxon>
        <taxon>Fulvivirgaceae</taxon>
        <taxon>Ohtaekwangia</taxon>
    </lineage>
</organism>
<dbReference type="EMBL" id="JBHTKA010000014">
    <property type="protein sequence ID" value="MFD1002920.1"/>
    <property type="molecule type" value="Genomic_DNA"/>
</dbReference>
<accession>A0ABW3KA78</accession>
<protein>
    <submittedName>
        <fullName evidence="2">Uncharacterized protein</fullName>
    </submittedName>
</protein>
<dbReference type="RefSeq" id="WP_377584804.1">
    <property type="nucleotide sequence ID" value="NZ_JBHTKA010000014.1"/>
</dbReference>
<gene>
    <name evidence="2" type="ORF">ACFQ21_26570</name>
</gene>
<sequence length="141" mass="15341">MNSKIIYVLVTFLACLISASVSTAQAVDVRKNTITGTASESIDLLIGKTYTKNVVFTTRGDQGIDIPNRMLSDIQVTKVEGIWNDFQLPGKLVYSVLMNGKEGIVTLEKNATDTSLIIDTTGSSPDGVKRKFIIDKVKVNN</sequence>
<keyword evidence="1" id="KW-0732">Signal</keyword>
<name>A0ABW3KA78_9BACT</name>
<reference evidence="3" key="1">
    <citation type="journal article" date="2019" name="Int. J. Syst. Evol. Microbiol.">
        <title>The Global Catalogue of Microorganisms (GCM) 10K type strain sequencing project: providing services to taxonomists for standard genome sequencing and annotation.</title>
        <authorList>
            <consortium name="The Broad Institute Genomics Platform"/>
            <consortium name="The Broad Institute Genome Sequencing Center for Infectious Disease"/>
            <person name="Wu L."/>
            <person name="Ma J."/>
        </authorList>
    </citation>
    <scope>NUCLEOTIDE SEQUENCE [LARGE SCALE GENOMIC DNA]</scope>
    <source>
        <strain evidence="3">CCUG 58938</strain>
    </source>
</reference>
<proteinExistence type="predicted"/>
<evidence type="ECO:0000313" key="3">
    <source>
        <dbReference type="Proteomes" id="UP001597112"/>
    </source>
</evidence>
<feature type="chain" id="PRO_5047305089" evidence="1">
    <location>
        <begin position="27"/>
        <end position="141"/>
    </location>
</feature>
<comment type="caution">
    <text evidence="2">The sequence shown here is derived from an EMBL/GenBank/DDBJ whole genome shotgun (WGS) entry which is preliminary data.</text>
</comment>
<dbReference type="Proteomes" id="UP001597112">
    <property type="component" value="Unassembled WGS sequence"/>
</dbReference>
<evidence type="ECO:0000313" key="2">
    <source>
        <dbReference type="EMBL" id="MFD1002920.1"/>
    </source>
</evidence>
<dbReference type="PROSITE" id="PS51257">
    <property type="entry name" value="PROKAR_LIPOPROTEIN"/>
    <property type="match status" value="1"/>
</dbReference>
<evidence type="ECO:0000256" key="1">
    <source>
        <dbReference type="SAM" id="SignalP"/>
    </source>
</evidence>
<keyword evidence="3" id="KW-1185">Reference proteome</keyword>